<protein>
    <submittedName>
        <fullName evidence="3">Transcriptional regulator</fullName>
    </submittedName>
</protein>
<evidence type="ECO:0000313" key="3">
    <source>
        <dbReference type="EMBL" id="ODB96495.1"/>
    </source>
</evidence>
<reference evidence="3 4" key="1">
    <citation type="submission" date="2016-03" db="EMBL/GenBank/DDBJ databases">
        <title>Chemosynthetic sulphur-oxidizing symbionts of marine invertebrate animals are capable of nitrogen fixation.</title>
        <authorList>
            <person name="Petersen J.M."/>
            <person name="Kemper A."/>
            <person name="Gruber-Vodicka H."/>
            <person name="Cardini U."/>
            <person name="Geest Mvander."/>
            <person name="Kleiner M."/>
            <person name="Bulgheresi S."/>
            <person name="Fussmann M."/>
            <person name="Herbold C."/>
            <person name="Seah B.K.B."/>
            <person name="Antony C.Paul."/>
            <person name="Liu D."/>
            <person name="Belitz A."/>
            <person name="Weber M."/>
        </authorList>
    </citation>
    <scope>NUCLEOTIDE SEQUENCE [LARGE SCALE GENOMIC DNA]</scope>
    <source>
        <strain evidence="3">G_D</strain>
    </source>
</reference>
<gene>
    <name evidence="3" type="ORF">A3196_06815</name>
</gene>
<dbReference type="SMART" id="SM00347">
    <property type="entry name" value="HTH_MARR"/>
    <property type="match status" value="1"/>
</dbReference>
<dbReference type="PROSITE" id="PS50995">
    <property type="entry name" value="HTH_MARR_2"/>
    <property type="match status" value="1"/>
</dbReference>
<accession>A0A1E2UPM4</accession>
<organism evidence="3 4">
    <name type="scientific">Candidatus Thiodiazotropha endoloripes</name>
    <dbReference type="NCBI Taxonomy" id="1818881"/>
    <lineage>
        <taxon>Bacteria</taxon>
        <taxon>Pseudomonadati</taxon>
        <taxon>Pseudomonadota</taxon>
        <taxon>Gammaproteobacteria</taxon>
        <taxon>Chromatiales</taxon>
        <taxon>Sedimenticolaceae</taxon>
        <taxon>Candidatus Thiodiazotropha</taxon>
    </lineage>
</organism>
<comment type="caution">
    <text evidence="3">The sequence shown here is derived from an EMBL/GenBank/DDBJ whole genome shotgun (WGS) entry which is preliminary data.</text>
</comment>
<evidence type="ECO:0000259" key="2">
    <source>
        <dbReference type="PROSITE" id="PS50995"/>
    </source>
</evidence>
<dbReference type="GO" id="GO:0006950">
    <property type="term" value="P:response to stress"/>
    <property type="evidence" value="ECO:0007669"/>
    <property type="project" value="TreeGrafter"/>
</dbReference>
<evidence type="ECO:0000256" key="1">
    <source>
        <dbReference type="SAM" id="MobiDB-lite"/>
    </source>
</evidence>
<dbReference type="PANTHER" id="PTHR33164:SF89">
    <property type="entry name" value="MARR FAMILY REGULATORY PROTEIN"/>
    <property type="match status" value="1"/>
</dbReference>
<dbReference type="Pfam" id="PF01047">
    <property type="entry name" value="MarR"/>
    <property type="match status" value="1"/>
</dbReference>
<dbReference type="GO" id="GO:0003700">
    <property type="term" value="F:DNA-binding transcription factor activity"/>
    <property type="evidence" value="ECO:0007669"/>
    <property type="project" value="InterPro"/>
</dbReference>
<dbReference type="InterPro" id="IPR000835">
    <property type="entry name" value="HTH_MarR-typ"/>
</dbReference>
<keyword evidence="4" id="KW-1185">Reference proteome</keyword>
<dbReference type="STRING" id="1818881.A3196_06815"/>
<dbReference type="Proteomes" id="UP000094849">
    <property type="component" value="Unassembled WGS sequence"/>
</dbReference>
<dbReference type="AlphaFoldDB" id="A0A1E2UPM4"/>
<dbReference type="EMBL" id="LVJZ01000003">
    <property type="protein sequence ID" value="ODB96495.1"/>
    <property type="molecule type" value="Genomic_DNA"/>
</dbReference>
<feature type="region of interest" description="Disordered" evidence="1">
    <location>
        <begin position="158"/>
        <end position="180"/>
    </location>
</feature>
<dbReference type="OrthoDB" id="7502947at2"/>
<dbReference type="InterPro" id="IPR039422">
    <property type="entry name" value="MarR/SlyA-like"/>
</dbReference>
<dbReference type="PRINTS" id="PR00598">
    <property type="entry name" value="HTHMARR"/>
</dbReference>
<proteinExistence type="predicted"/>
<feature type="domain" description="HTH marR-type" evidence="2">
    <location>
        <begin position="7"/>
        <end position="139"/>
    </location>
</feature>
<dbReference type="InterPro" id="IPR036390">
    <property type="entry name" value="WH_DNA-bd_sf"/>
</dbReference>
<evidence type="ECO:0000313" key="4">
    <source>
        <dbReference type="Proteomes" id="UP000094849"/>
    </source>
</evidence>
<name>A0A1E2UPM4_9GAMM</name>
<dbReference type="SUPFAM" id="SSF46785">
    <property type="entry name" value="Winged helix' DNA-binding domain"/>
    <property type="match status" value="1"/>
</dbReference>
<dbReference type="RefSeq" id="WP_069004223.1">
    <property type="nucleotide sequence ID" value="NZ_LVJW01000003.1"/>
</dbReference>
<sequence>MTQTDITEDILIAIRRVIRAIDQHSRNLVQSHGLTGPQALLLTEIVRSGKITGSELAKRVSLSQATVTDVVKRLESRELLERSRDAGDKRKVILKASKQGEVLVKQSVPLLQERFQQRLGELKDWEQNQLLSSLQRIAEMMNAEDLDASPMLTSGAITASPEAIQDVVTPTDTPPEAEEV</sequence>
<dbReference type="InterPro" id="IPR036388">
    <property type="entry name" value="WH-like_DNA-bd_sf"/>
</dbReference>
<dbReference type="Gene3D" id="1.10.10.10">
    <property type="entry name" value="Winged helix-like DNA-binding domain superfamily/Winged helix DNA-binding domain"/>
    <property type="match status" value="1"/>
</dbReference>
<dbReference type="PANTHER" id="PTHR33164">
    <property type="entry name" value="TRANSCRIPTIONAL REGULATOR, MARR FAMILY"/>
    <property type="match status" value="1"/>
</dbReference>